<accession>A0A413VE36</accession>
<dbReference type="Proteomes" id="UP000284379">
    <property type="component" value="Unassembled WGS sequence"/>
</dbReference>
<dbReference type="GO" id="GO:0004519">
    <property type="term" value="F:endonuclease activity"/>
    <property type="evidence" value="ECO:0007669"/>
    <property type="project" value="UniProtKB-KW"/>
</dbReference>
<keyword evidence="3" id="KW-0378">Hydrolase</keyword>
<dbReference type="EMBL" id="QSGO01000020">
    <property type="protein sequence ID" value="RHB31907.1"/>
    <property type="molecule type" value="Genomic_DNA"/>
</dbReference>
<comment type="caution">
    <text evidence="3">The sequence shown here is derived from an EMBL/GenBank/DDBJ whole genome shotgun (WGS) entry which is preliminary data.</text>
</comment>
<keyword evidence="3" id="KW-0255">Endonuclease</keyword>
<dbReference type="CDD" id="cd18785">
    <property type="entry name" value="SF2_C"/>
    <property type="match status" value="1"/>
</dbReference>
<proteinExistence type="predicted"/>
<keyword evidence="1" id="KW-0812">Transmembrane</keyword>
<keyword evidence="3" id="KW-0540">Nuclease</keyword>
<feature type="domain" description="Helicase ATP-binding" evidence="2">
    <location>
        <begin position="25"/>
        <end position="192"/>
    </location>
</feature>
<evidence type="ECO:0000313" key="4">
    <source>
        <dbReference type="Proteomes" id="UP000284379"/>
    </source>
</evidence>
<dbReference type="PANTHER" id="PTHR47396">
    <property type="entry name" value="TYPE I RESTRICTION ENZYME ECOKI R PROTEIN"/>
    <property type="match status" value="1"/>
</dbReference>
<evidence type="ECO:0000256" key="1">
    <source>
        <dbReference type="SAM" id="Phobius"/>
    </source>
</evidence>
<protein>
    <submittedName>
        <fullName evidence="3">Restriction endonuclease subunit R</fullName>
    </submittedName>
</protein>
<dbReference type="InterPro" id="IPR014001">
    <property type="entry name" value="Helicase_ATP-bd"/>
</dbReference>
<dbReference type="InterPro" id="IPR027417">
    <property type="entry name" value="P-loop_NTPase"/>
</dbReference>
<dbReference type="SUPFAM" id="SSF52540">
    <property type="entry name" value="P-loop containing nucleoside triphosphate hydrolases"/>
    <property type="match status" value="2"/>
</dbReference>
<evidence type="ECO:0000259" key="2">
    <source>
        <dbReference type="PROSITE" id="PS51192"/>
    </source>
</evidence>
<dbReference type="InterPro" id="IPR006935">
    <property type="entry name" value="Helicase/UvrB_N"/>
</dbReference>
<name>A0A413VE36_9BACE</name>
<dbReference type="AlphaFoldDB" id="A0A413VE36"/>
<evidence type="ECO:0000313" key="3">
    <source>
        <dbReference type="EMBL" id="RHB31907.1"/>
    </source>
</evidence>
<dbReference type="InterPro" id="IPR050742">
    <property type="entry name" value="Helicase_Restrict-Modif_Enz"/>
</dbReference>
<dbReference type="GO" id="GO:0016787">
    <property type="term" value="F:hydrolase activity"/>
    <property type="evidence" value="ECO:0007669"/>
    <property type="project" value="InterPro"/>
</dbReference>
<dbReference type="SMART" id="SM00487">
    <property type="entry name" value="DEXDc"/>
    <property type="match status" value="1"/>
</dbReference>
<dbReference type="RefSeq" id="WP_122202089.1">
    <property type="nucleotide sequence ID" value="NZ_CABJFV010000020.1"/>
</dbReference>
<sequence>MNTFPSGIKFKYPWRNYQARVLAELENFLDNNALHVVAPPGSGKTVLGLEVMLRINKPTLILAPTIAVRNQWIDRFCELFLQTEVIPEWISCDIRHPSFLTVSTYQGLHAACNDFKDNCRSGSCMREIVRLLREQGIQTVVVDEAHHLKNEWWTTLISLKEELKPTLVGLTATPPYDVSVNEWQRYIELNGPIDTEITVPELIIEGDLCPHQDCVCFSRPSAEEYKVIDKYRNQVYALFQEIKQDEELIRAMTSLSVWTEPNKNLDWIYSNMPYYSSLLIFLNTAGLSVSSEHLDVLGDKHPDFPVFDYQWAQVLLKFYLLKERDRFTGFEKHQEELEHRLLRHGVMEHRQITFLQNKEITSLLGTSIEKLNSIYQIVNFEYRQLGQGLRLVVLTDFIRKEFLVNAGENTLELNKLGVIPIFEKLRRTNSEHMKIGVLTGSIIILPVSACELFEACAESRGVTKLTYNPLPYDTGYIQVALTEGLKNDVVKIVTDVFQKGGIEILIGTKSLLGEGWDAPVLNSLVLASFVGSFVLSNQMRGRAIRVEKGNREKASNIWHLVCVDPTASDGGNDVEMLKRRFRSFVGISYLETGGIENGISRLGLPADFSDAEAIDAANDRAFLRASQREKLKDQWERALGNGVSLVEEIKIPRDTECRHTHELQHLYLNRTISYLLSSLASGLLMFGQEVLYGLFKIRFRRVEELQFVLVIIGLAGLFLFGREMWKAFWLYIRYRDISKDIHKIGQALALALAKAGVIKSEKVTVVSELDDDGAVLCHLEGGTRYEKSMFINALSELVSVVNSPRYLIIRKSHSLFHTAQVDYHSVPELIGRKKEWAAYLSIQWRRLVGNNELVYTRIQDGRKILLQARMKSLAAQFADKSETVSKWR</sequence>
<gene>
    <name evidence="3" type="ORF">DW888_17400</name>
</gene>
<dbReference type="GO" id="GO:0005829">
    <property type="term" value="C:cytosol"/>
    <property type="evidence" value="ECO:0007669"/>
    <property type="project" value="TreeGrafter"/>
</dbReference>
<dbReference type="Pfam" id="PF04851">
    <property type="entry name" value="ResIII"/>
    <property type="match status" value="1"/>
</dbReference>
<dbReference type="PANTHER" id="PTHR47396:SF1">
    <property type="entry name" value="ATP-DEPENDENT HELICASE IRC3-RELATED"/>
    <property type="match status" value="1"/>
</dbReference>
<dbReference type="Gene3D" id="3.40.50.300">
    <property type="entry name" value="P-loop containing nucleotide triphosphate hydrolases"/>
    <property type="match status" value="2"/>
</dbReference>
<dbReference type="GO" id="GO:0003677">
    <property type="term" value="F:DNA binding"/>
    <property type="evidence" value="ECO:0007669"/>
    <property type="project" value="InterPro"/>
</dbReference>
<organism evidence="3 4">
    <name type="scientific">Bacteroides nordii</name>
    <dbReference type="NCBI Taxonomy" id="291645"/>
    <lineage>
        <taxon>Bacteria</taxon>
        <taxon>Pseudomonadati</taxon>
        <taxon>Bacteroidota</taxon>
        <taxon>Bacteroidia</taxon>
        <taxon>Bacteroidales</taxon>
        <taxon>Bacteroidaceae</taxon>
        <taxon>Bacteroides</taxon>
    </lineage>
</organism>
<keyword evidence="1" id="KW-0472">Membrane</keyword>
<keyword evidence="1" id="KW-1133">Transmembrane helix</keyword>
<dbReference type="PROSITE" id="PS51192">
    <property type="entry name" value="HELICASE_ATP_BIND_1"/>
    <property type="match status" value="1"/>
</dbReference>
<reference evidence="3 4" key="1">
    <citation type="submission" date="2018-08" db="EMBL/GenBank/DDBJ databases">
        <title>A genome reference for cultivated species of the human gut microbiota.</title>
        <authorList>
            <person name="Zou Y."/>
            <person name="Xue W."/>
            <person name="Luo G."/>
        </authorList>
    </citation>
    <scope>NUCLEOTIDE SEQUENCE [LARGE SCALE GENOMIC DNA]</scope>
    <source>
        <strain evidence="3 4">AM40-30BH</strain>
    </source>
</reference>
<dbReference type="GO" id="GO:0005524">
    <property type="term" value="F:ATP binding"/>
    <property type="evidence" value="ECO:0007669"/>
    <property type="project" value="InterPro"/>
</dbReference>
<feature type="transmembrane region" description="Helical" evidence="1">
    <location>
        <begin position="674"/>
        <end position="695"/>
    </location>
</feature>
<feature type="transmembrane region" description="Helical" evidence="1">
    <location>
        <begin position="707"/>
        <end position="725"/>
    </location>
</feature>